<accession>A0A915KEI0</accession>
<organism evidence="2 3">
    <name type="scientific">Romanomermis culicivorax</name>
    <name type="common">Nematode worm</name>
    <dbReference type="NCBI Taxonomy" id="13658"/>
    <lineage>
        <taxon>Eukaryota</taxon>
        <taxon>Metazoa</taxon>
        <taxon>Ecdysozoa</taxon>
        <taxon>Nematoda</taxon>
        <taxon>Enoplea</taxon>
        <taxon>Dorylaimia</taxon>
        <taxon>Mermithida</taxon>
        <taxon>Mermithoidea</taxon>
        <taxon>Mermithidae</taxon>
        <taxon>Romanomermis</taxon>
    </lineage>
</organism>
<name>A0A915KEI0_ROMCU</name>
<evidence type="ECO:0000256" key="1">
    <source>
        <dbReference type="SAM" id="MobiDB-lite"/>
    </source>
</evidence>
<sequence>MEGPVILHRKVPHGAASSIHTNKQYCAAPRPNARRSGTSRYRAAPLFSMDWTSGRSIPRGKSLLVAEF</sequence>
<keyword evidence="2" id="KW-1185">Reference proteome</keyword>
<feature type="region of interest" description="Disordered" evidence="1">
    <location>
        <begin position="17"/>
        <end position="39"/>
    </location>
</feature>
<dbReference type="WBParaSite" id="nRc.2.0.1.t37208-RA">
    <property type="protein sequence ID" value="nRc.2.0.1.t37208-RA"/>
    <property type="gene ID" value="nRc.2.0.1.g37208"/>
</dbReference>
<protein>
    <submittedName>
        <fullName evidence="3">Uncharacterized protein</fullName>
    </submittedName>
</protein>
<dbReference type="Proteomes" id="UP000887565">
    <property type="component" value="Unplaced"/>
</dbReference>
<reference evidence="3" key="1">
    <citation type="submission" date="2022-11" db="UniProtKB">
        <authorList>
            <consortium name="WormBaseParasite"/>
        </authorList>
    </citation>
    <scope>IDENTIFICATION</scope>
</reference>
<evidence type="ECO:0000313" key="3">
    <source>
        <dbReference type="WBParaSite" id="nRc.2.0.1.t37208-RA"/>
    </source>
</evidence>
<dbReference type="AlphaFoldDB" id="A0A915KEI0"/>
<evidence type="ECO:0000313" key="2">
    <source>
        <dbReference type="Proteomes" id="UP000887565"/>
    </source>
</evidence>
<proteinExistence type="predicted"/>